<dbReference type="GO" id="GO:0005737">
    <property type="term" value="C:cytoplasm"/>
    <property type="evidence" value="ECO:0007669"/>
    <property type="project" value="UniProtKB-SubCell"/>
</dbReference>
<gene>
    <name evidence="5 8" type="primary">rimM</name>
    <name evidence="8" type="ORF">CCAL12919_03130</name>
</gene>
<evidence type="ECO:0000259" key="7">
    <source>
        <dbReference type="Pfam" id="PF24986"/>
    </source>
</evidence>
<keyword evidence="3 5" id="KW-0698">rRNA processing</keyword>
<reference evidence="8 9" key="1">
    <citation type="submission" date="2020-10" db="EMBL/GenBank/DDBJ databases">
        <title>Campylobacter californiensis sp. nov. isolated from cattle and feral swine in California.</title>
        <authorList>
            <person name="Miller W.G."/>
        </authorList>
    </citation>
    <scope>NUCLEOTIDE SEQUENCE [LARGE SCALE GENOMIC DNA]</scope>
    <source>
        <strain evidence="8 9">RM12919</strain>
    </source>
</reference>
<dbReference type="GO" id="GO:0042274">
    <property type="term" value="P:ribosomal small subunit biogenesis"/>
    <property type="evidence" value="ECO:0007669"/>
    <property type="project" value="UniProtKB-UniRule"/>
</dbReference>
<comment type="subunit">
    <text evidence="5">Binds ribosomal protein uS19.</text>
</comment>
<dbReference type="InterPro" id="IPR011033">
    <property type="entry name" value="PRC_barrel-like_sf"/>
</dbReference>
<dbReference type="Gene3D" id="2.30.30.240">
    <property type="entry name" value="PRC-barrel domain"/>
    <property type="match status" value="1"/>
</dbReference>
<evidence type="ECO:0000256" key="1">
    <source>
        <dbReference type="ARBA" id="ARBA00022490"/>
    </source>
</evidence>
<feature type="domain" description="RimM N-terminal" evidence="6">
    <location>
        <begin position="8"/>
        <end position="82"/>
    </location>
</feature>
<proteinExistence type="inferred from homology"/>
<accession>A0ABD4JHB2</accession>
<comment type="domain">
    <text evidence="5">The PRC barrel domain binds ribosomal protein uS19.</text>
</comment>
<dbReference type="RefSeq" id="WP_336613132.1">
    <property type="nucleotide sequence ID" value="NZ_JADBHS010000004.1"/>
</dbReference>
<comment type="caution">
    <text evidence="8">The sequence shown here is derived from an EMBL/GenBank/DDBJ whole genome shotgun (WGS) entry which is preliminary data.</text>
</comment>
<evidence type="ECO:0000259" key="6">
    <source>
        <dbReference type="Pfam" id="PF01782"/>
    </source>
</evidence>
<name>A0ABD4JHB2_9BACT</name>
<dbReference type="NCBIfam" id="TIGR02273">
    <property type="entry name" value="16S_RimM"/>
    <property type="match status" value="1"/>
</dbReference>
<protein>
    <recommendedName>
        <fullName evidence="5">Ribosome maturation factor RimM</fullName>
    </recommendedName>
</protein>
<dbReference type="Pfam" id="PF01782">
    <property type="entry name" value="RimM"/>
    <property type="match status" value="1"/>
</dbReference>
<dbReference type="PANTHER" id="PTHR33692">
    <property type="entry name" value="RIBOSOME MATURATION FACTOR RIMM"/>
    <property type="match status" value="1"/>
</dbReference>
<dbReference type="AlphaFoldDB" id="A0ABD4JHB2"/>
<keyword evidence="1 5" id="KW-0963">Cytoplasm</keyword>
<dbReference type="InterPro" id="IPR056792">
    <property type="entry name" value="PRC_RimM"/>
</dbReference>
<dbReference type="HAMAP" id="MF_00014">
    <property type="entry name" value="Ribosome_mat_RimM"/>
    <property type="match status" value="1"/>
</dbReference>
<dbReference type="InterPro" id="IPR011961">
    <property type="entry name" value="RimM"/>
</dbReference>
<dbReference type="Gene3D" id="2.40.30.60">
    <property type="entry name" value="RimM"/>
    <property type="match status" value="1"/>
</dbReference>
<dbReference type="InterPro" id="IPR036976">
    <property type="entry name" value="RimM_N_sf"/>
</dbReference>
<sequence>MKSENLEVAIIGKTVGLRGYVKLHNKSDFPEQFKKDAKFFDKDGNWLIIKNYDKTRGEALFVGFESIEAAKELTNRVIYTTVEQTRKDCKLKRDEFFYFDIIGLKILENGEILGIVDDIEEILSSNLLFIKTSPSLAEQGFAKSFYIPYIDEFITSVDLEKQEISTKNAKAILENS</sequence>
<dbReference type="GO" id="GO:0006364">
    <property type="term" value="P:rRNA processing"/>
    <property type="evidence" value="ECO:0007669"/>
    <property type="project" value="UniProtKB-UniRule"/>
</dbReference>
<dbReference type="InterPro" id="IPR002676">
    <property type="entry name" value="RimM_N"/>
</dbReference>
<evidence type="ECO:0000256" key="5">
    <source>
        <dbReference type="HAMAP-Rule" id="MF_00014"/>
    </source>
</evidence>
<keyword evidence="4 5" id="KW-0143">Chaperone</keyword>
<dbReference type="EMBL" id="JADBHS010000004">
    <property type="protein sequence ID" value="MBE2986130.1"/>
    <property type="molecule type" value="Genomic_DNA"/>
</dbReference>
<evidence type="ECO:0000313" key="8">
    <source>
        <dbReference type="EMBL" id="MBE2986130.1"/>
    </source>
</evidence>
<dbReference type="Pfam" id="PF24986">
    <property type="entry name" value="PRC_RimM"/>
    <property type="match status" value="1"/>
</dbReference>
<evidence type="ECO:0000256" key="4">
    <source>
        <dbReference type="ARBA" id="ARBA00023186"/>
    </source>
</evidence>
<evidence type="ECO:0000256" key="2">
    <source>
        <dbReference type="ARBA" id="ARBA00022517"/>
    </source>
</evidence>
<dbReference type="PANTHER" id="PTHR33692:SF1">
    <property type="entry name" value="RIBOSOME MATURATION FACTOR RIMM"/>
    <property type="match status" value="1"/>
</dbReference>
<comment type="subcellular location">
    <subcellularLocation>
        <location evidence="5">Cytoplasm</location>
    </subcellularLocation>
</comment>
<organism evidence="8 9">
    <name type="scientific">Campylobacter californiensis</name>
    <dbReference type="NCBI Taxonomy" id="1032243"/>
    <lineage>
        <taxon>Bacteria</taxon>
        <taxon>Pseudomonadati</taxon>
        <taxon>Campylobacterota</taxon>
        <taxon>Epsilonproteobacteria</taxon>
        <taxon>Campylobacterales</taxon>
        <taxon>Campylobacteraceae</taxon>
        <taxon>Campylobacter</taxon>
    </lineage>
</organism>
<comment type="function">
    <text evidence="5">An accessory protein needed during the final step in the assembly of 30S ribosomal subunit, possibly for assembly of the head region. Essential for efficient processing of 16S rRNA. May be needed both before and after RbfA during the maturation of 16S rRNA. It has affinity for free ribosomal 30S subunits but not for 70S ribosomes.</text>
</comment>
<dbReference type="SUPFAM" id="SSF50447">
    <property type="entry name" value="Translation proteins"/>
    <property type="match status" value="1"/>
</dbReference>
<evidence type="ECO:0000256" key="3">
    <source>
        <dbReference type="ARBA" id="ARBA00022552"/>
    </source>
</evidence>
<evidence type="ECO:0000313" key="9">
    <source>
        <dbReference type="Proteomes" id="UP001318760"/>
    </source>
</evidence>
<dbReference type="SUPFAM" id="SSF50346">
    <property type="entry name" value="PRC-barrel domain"/>
    <property type="match status" value="1"/>
</dbReference>
<feature type="domain" description="Ribosome maturation factor RimM PRC barrel" evidence="7">
    <location>
        <begin position="99"/>
        <end position="165"/>
    </location>
</feature>
<dbReference type="Proteomes" id="UP001318760">
    <property type="component" value="Unassembled WGS sequence"/>
</dbReference>
<comment type="similarity">
    <text evidence="5">Belongs to the RimM family.</text>
</comment>
<keyword evidence="2 5" id="KW-0690">Ribosome biogenesis</keyword>
<dbReference type="InterPro" id="IPR009000">
    <property type="entry name" value="Transl_B-barrel_sf"/>
</dbReference>